<dbReference type="Proteomes" id="UP001244207">
    <property type="component" value="Unassembled WGS sequence"/>
</dbReference>
<dbReference type="PANTHER" id="PTHR37577:SF1">
    <property type="entry name" value="INTEGRAL MEMBRANE PROTEIN"/>
    <property type="match status" value="1"/>
</dbReference>
<organism evidence="3 4">
    <name type="scientific">Glomerella acutata</name>
    <name type="common">Colletotrichum acutatum</name>
    <dbReference type="NCBI Taxonomy" id="27357"/>
    <lineage>
        <taxon>Eukaryota</taxon>
        <taxon>Fungi</taxon>
        <taxon>Dikarya</taxon>
        <taxon>Ascomycota</taxon>
        <taxon>Pezizomycotina</taxon>
        <taxon>Sordariomycetes</taxon>
        <taxon>Hypocreomycetidae</taxon>
        <taxon>Glomerellales</taxon>
        <taxon>Glomerellaceae</taxon>
        <taxon>Colletotrichum</taxon>
        <taxon>Colletotrichum acutatum species complex</taxon>
    </lineage>
</organism>
<feature type="transmembrane region" description="Helical" evidence="2">
    <location>
        <begin position="161"/>
        <end position="177"/>
    </location>
</feature>
<evidence type="ECO:0000256" key="1">
    <source>
        <dbReference type="SAM" id="MobiDB-lite"/>
    </source>
</evidence>
<feature type="transmembrane region" description="Helical" evidence="2">
    <location>
        <begin position="285"/>
        <end position="304"/>
    </location>
</feature>
<feature type="transmembrane region" description="Helical" evidence="2">
    <location>
        <begin position="25"/>
        <end position="50"/>
    </location>
</feature>
<dbReference type="PANTHER" id="PTHR37577">
    <property type="entry name" value="INTEGRAL MEMBRANE PROTEIN"/>
    <property type="match status" value="1"/>
</dbReference>
<sequence>METDYLIKGGYCERMTEENVPDPDVTGWGIVSSFCFSIVMNMIAIIVAYATKALPEKRYNTIDDIIHSRGSSSADRKQRIKAFESFMLSLSDQQLVTGMVLMLATILISAGVHGLDEDFSVYSFQIATRLGYFSCITHLCSLTVLWGYFDQHKRLRMFRTILMVVFLAMMIGCMTISDSVTFRFNRHVSVKCARKHFKLIDRERPNYVFFSDEIIIIFNLSILTYILISGYVQRLLQLYCPLAREERDYWQRRSLRAFFGPEAETKFERLALTHNQTLADLRSSFLWEIVWLVFYFTFGTANLLEFFNDVSLRLGAIKPNFGQLVPLFLLALPLISAAEAYSTATTYDELSSQKTEDTSSLPTPETNAPDVTDLLPTSHASGSQPLNRTLGNQSPSAATAHSLPILESMMIVEPAQLPQASETSGGWLLLMLIPYAAGLMLWALVFADVIPHSFFLSIAAWVIAFLIEVASFRSWFTVVFSATREVIRGWYLAMKRSFKQLYHVFLTLPYIMTE</sequence>
<feature type="transmembrane region" description="Helical" evidence="2">
    <location>
        <begin position="453"/>
        <end position="476"/>
    </location>
</feature>
<feature type="transmembrane region" description="Helical" evidence="2">
    <location>
        <begin position="207"/>
        <end position="228"/>
    </location>
</feature>
<feature type="transmembrane region" description="Helical" evidence="2">
    <location>
        <begin position="95"/>
        <end position="115"/>
    </location>
</feature>
<feature type="transmembrane region" description="Helical" evidence="2">
    <location>
        <begin position="130"/>
        <end position="149"/>
    </location>
</feature>
<evidence type="ECO:0000256" key="2">
    <source>
        <dbReference type="SAM" id="Phobius"/>
    </source>
</evidence>
<proteinExistence type="predicted"/>
<feature type="transmembrane region" description="Helical" evidence="2">
    <location>
        <begin position="427"/>
        <end position="447"/>
    </location>
</feature>
<protein>
    <submittedName>
        <fullName evidence="3">Uncharacterized protein</fullName>
    </submittedName>
</protein>
<dbReference type="GeneID" id="85393573"/>
<keyword evidence="2" id="KW-1133">Transmembrane helix</keyword>
<keyword evidence="2" id="KW-0472">Membrane</keyword>
<dbReference type="EMBL" id="JAHMHS010000222">
    <property type="protein sequence ID" value="KAK1706769.1"/>
    <property type="molecule type" value="Genomic_DNA"/>
</dbReference>
<keyword evidence="2" id="KW-0812">Transmembrane</keyword>
<feature type="transmembrane region" description="Helical" evidence="2">
    <location>
        <begin position="324"/>
        <end position="344"/>
    </location>
</feature>
<evidence type="ECO:0000313" key="4">
    <source>
        <dbReference type="Proteomes" id="UP001244207"/>
    </source>
</evidence>
<name>A0AAD8U5U5_GLOAC</name>
<comment type="caution">
    <text evidence="3">The sequence shown here is derived from an EMBL/GenBank/DDBJ whole genome shotgun (WGS) entry which is preliminary data.</text>
</comment>
<evidence type="ECO:0000313" key="3">
    <source>
        <dbReference type="EMBL" id="KAK1706769.1"/>
    </source>
</evidence>
<reference evidence="3" key="1">
    <citation type="submission" date="2021-12" db="EMBL/GenBank/DDBJ databases">
        <title>Comparative genomics, transcriptomics and evolutionary studies reveal genomic signatures of adaptation to plant cell wall in hemibiotrophic fungi.</title>
        <authorList>
            <consortium name="DOE Joint Genome Institute"/>
            <person name="Baroncelli R."/>
            <person name="Diaz J.F."/>
            <person name="Benocci T."/>
            <person name="Peng M."/>
            <person name="Battaglia E."/>
            <person name="Haridas S."/>
            <person name="Andreopoulos W."/>
            <person name="Labutti K."/>
            <person name="Pangilinan J."/>
            <person name="Floch G.L."/>
            <person name="Makela M.R."/>
            <person name="Henrissat B."/>
            <person name="Grigoriev I.V."/>
            <person name="Crouch J.A."/>
            <person name="De Vries R.P."/>
            <person name="Sukno S.A."/>
            <person name="Thon M.R."/>
        </authorList>
    </citation>
    <scope>NUCLEOTIDE SEQUENCE</scope>
    <source>
        <strain evidence="3">CBS 112980</strain>
    </source>
</reference>
<dbReference type="InterPro" id="IPR053018">
    <property type="entry name" value="Elsinochrome_Biosynth-Asso"/>
</dbReference>
<feature type="compositionally biased region" description="Polar residues" evidence="1">
    <location>
        <begin position="348"/>
        <end position="366"/>
    </location>
</feature>
<keyword evidence="4" id="KW-1185">Reference proteome</keyword>
<dbReference type="AlphaFoldDB" id="A0AAD8U5U5"/>
<dbReference type="RefSeq" id="XP_060357897.1">
    <property type="nucleotide sequence ID" value="XM_060509674.1"/>
</dbReference>
<accession>A0AAD8U5U5</accession>
<feature type="region of interest" description="Disordered" evidence="1">
    <location>
        <begin position="348"/>
        <end position="374"/>
    </location>
</feature>
<gene>
    <name evidence="3" type="ORF">BDZ83DRAFT_643443</name>
</gene>